<evidence type="ECO:0000313" key="2">
    <source>
        <dbReference type="EMBL" id="MBS4537440.1"/>
    </source>
</evidence>
<organism evidence="2 3">
    <name type="scientific">Anaeromonas frigoriresistens</name>
    <dbReference type="NCBI Taxonomy" id="2683708"/>
    <lineage>
        <taxon>Bacteria</taxon>
        <taxon>Bacillati</taxon>
        <taxon>Bacillota</taxon>
        <taxon>Tissierellia</taxon>
        <taxon>Tissierellales</taxon>
        <taxon>Thermohalobacteraceae</taxon>
        <taxon>Anaeromonas</taxon>
    </lineage>
</organism>
<dbReference type="PANTHER" id="PTHR48094:SF12">
    <property type="entry name" value="PARKINSON DISEASE PROTEIN 7 HOMOLOG"/>
    <property type="match status" value="1"/>
</dbReference>
<gene>
    <name evidence="2" type="ORF">GOQ27_03140</name>
</gene>
<name>A0A942Z7Z8_9FIRM</name>
<accession>A0A942Z7Z8</accession>
<dbReference type="InterPro" id="IPR029062">
    <property type="entry name" value="Class_I_gatase-like"/>
</dbReference>
<dbReference type="GO" id="GO:0005737">
    <property type="term" value="C:cytoplasm"/>
    <property type="evidence" value="ECO:0007669"/>
    <property type="project" value="TreeGrafter"/>
</dbReference>
<protein>
    <submittedName>
        <fullName evidence="2">DJ-1/PfpI family protein</fullName>
    </submittedName>
</protein>
<keyword evidence="3" id="KW-1185">Reference proteome</keyword>
<dbReference type="AlphaFoldDB" id="A0A942Z7Z8"/>
<dbReference type="EMBL" id="WSFT01000016">
    <property type="protein sequence ID" value="MBS4537440.1"/>
    <property type="molecule type" value="Genomic_DNA"/>
</dbReference>
<dbReference type="Gene3D" id="3.40.50.880">
    <property type="match status" value="1"/>
</dbReference>
<dbReference type="PANTHER" id="PTHR48094">
    <property type="entry name" value="PROTEIN/NUCLEIC ACID DEGLYCASE DJ-1-RELATED"/>
    <property type="match status" value="1"/>
</dbReference>
<dbReference type="Proteomes" id="UP000724672">
    <property type="component" value="Unassembled WGS sequence"/>
</dbReference>
<reference evidence="2" key="1">
    <citation type="submission" date="2019-12" db="EMBL/GenBank/DDBJ databases">
        <title>Clostridiaceae gen. nov. sp. nov., isolated from sediment in Xinjiang, China.</title>
        <authorList>
            <person name="Zhang R."/>
        </authorList>
    </citation>
    <scope>NUCLEOTIDE SEQUENCE</scope>
    <source>
        <strain evidence="2">D2Q-11</strain>
    </source>
</reference>
<evidence type="ECO:0000259" key="1">
    <source>
        <dbReference type="Pfam" id="PF01965"/>
    </source>
</evidence>
<comment type="caution">
    <text evidence="2">The sequence shown here is derived from an EMBL/GenBank/DDBJ whole genome shotgun (WGS) entry which is preliminary data.</text>
</comment>
<sequence>MKTYVLIYEGFVQFEVVLSNYFMKTKGEIVTVGLNNKEVTSWEGFRTLPHITLEEVDIKDVDLLILPGGDPQHLINDKKLMEVIDKLNSQGKTIGAICAAPLSLAKAGVLKGRKYTTTLPIVEFKDFNESEFVDENVVVDGNIITAKASGYVDFALELGKIMNIYENEADLQETIKYFKYFNVRENVIS</sequence>
<proteinExistence type="predicted"/>
<feature type="domain" description="DJ-1/PfpI" evidence="1">
    <location>
        <begin position="2"/>
        <end position="158"/>
    </location>
</feature>
<dbReference type="Pfam" id="PF01965">
    <property type="entry name" value="DJ-1_PfpI"/>
    <property type="match status" value="1"/>
</dbReference>
<dbReference type="InterPro" id="IPR050325">
    <property type="entry name" value="Prot/Nucl_acid_deglycase"/>
</dbReference>
<dbReference type="RefSeq" id="WP_203365369.1">
    <property type="nucleotide sequence ID" value="NZ_WSFT01000016.1"/>
</dbReference>
<evidence type="ECO:0000313" key="3">
    <source>
        <dbReference type="Proteomes" id="UP000724672"/>
    </source>
</evidence>
<dbReference type="InterPro" id="IPR002818">
    <property type="entry name" value="DJ-1/PfpI"/>
</dbReference>
<dbReference type="SUPFAM" id="SSF52317">
    <property type="entry name" value="Class I glutamine amidotransferase-like"/>
    <property type="match status" value="1"/>
</dbReference>